<evidence type="ECO:0000313" key="2">
    <source>
        <dbReference type="Proteomes" id="UP000198706"/>
    </source>
</evidence>
<dbReference type="EMBL" id="FNFD01000003">
    <property type="protein sequence ID" value="SDJ96022.1"/>
    <property type="molecule type" value="Genomic_DNA"/>
</dbReference>
<dbReference type="Gene3D" id="3.40.1080.10">
    <property type="entry name" value="Glutaconate Coenzyme A-transferase"/>
    <property type="match status" value="1"/>
</dbReference>
<sequence>MRFRWLLTVAPPSGTRGVDMTTTISPPPQWSRRRAEKQRRLDLVRGLADGVVLPSERIVAALEALIAPGDRVVLEGNNQKQADFLSRSLAKADPGRLHDLHMIMPSVSRAEHLDLFERDIARKLDFSFAGPQSLRIGQLLEDGLLEVGAIHTYIELYSRLLVDLIPNVALVAGFMADRHGNIYTGPSTEDTPALVEPTAFSDGIVIVQVNQLVDDTADLPRVDIPASWVDFVVVADRPFYIEPLFTRDPRHIKPVHVLMAMMAIRGIYEKHKVQSLNHGIGFNTAAIELILPTYGERLGLKGKICRNWTLNPHPTLIPAIETGWVESVHCFGTELGMEDYVAQRPDVFFTGRDGSMRSNRLMCQLAGQYAVDLFIGATLQVDGDGHSSTVTRGRLAGFGGAPNMGHDPHGRRHATPAWLDMRPEPEALLERGKKLVVQMVETFQEGGKPTFVDTLDAVEVAKKSGMPLAPVMIYGDDVTHLLTEEGIAYLYKARSAEERRAMIAAVAGVTAIGLRHDPRDTERMRREGLIALPEDLGIRRTEASRELLAAKSIADLVEWSGGLYNPPARFRSW</sequence>
<dbReference type="InterPro" id="IPR037171">
    <property type="entry name" value="NagB/RpiA_transferase-like"/>
</dbReference>
<organism evidence="1 2">
    <name type="scientific">Pseudomonas indica</name>
    <dbReference type="NCBI Taxonomy" id="137658"/>
    <lineage>
        <taxon>Bacteria</taxon>
        <taxon>Pseudomonadati</taxon>
        <taxon>Pseudomonadota</taxon>
        <taxon>Gammaproteobacteria</taxon>
        <taxon>Pseudomonadales</taxon>
        <taxon>Pseudomonadaceae</taxon>
        <taxon>Pseudomonas</taxon>
    </lineage>
</organism>
<dbReference type="AlphaFoldDB" id="A0A1G8XZS7"/>
<dbReference type="NCBIfam" id="TIGR01110">
    <property type="entry name" value="mdcA"/>
    <property type="match status" value="1"/>
</dbReference>
<gene>
    <name evidence="1" type="ORF">SAMN05216186_103342</name>
</gene>
<keyword evidence="2" id="KW-1185">Reference proteome</keyword>
<dbReference type="STRING" id="137658.SAMN05216186_103342"/>
<dbReference type="Proteomes" id="UP000198706">
    <property type="component" value="Unassembled WGS sequence"/>
</dbReference>
<dbReference type="SUPFAM" id="SSF100950">
    <property type="entry name" value="NagB/RpiA/CoA transferase-like"/>
    <property type="match status" value="2"/>
</dbReference>
<dbReference type="InterPro" id="IPR005777">
    <property type="entry name" value="MadA"/>
</dbReference>
<dbReference type="Pfam" id="PF16957">
    <property type="entry name" value="Mal_decarbox_Al"/>
    <property type="match status" value="1"/>
</dbReference>
<name>A0A1G8XZS7_9PSED</name>
<dbReference type="PANTHER" id="PTHR43293:SF2">
    <property type="entry name" value="MALONATE DECARBOXYLASE ALPHA SUBUNIT"/>
    <property type="match status" value="1"/>
</dbReference>
<evidence type="ECO:0000313" key="1">
    <source>
        <dbReference type="EMBL" id="SDJ96022.1"/>
    </source>
</evidence>
<accession>A0A1G8XZS7</accession>
<dbReference type="PANTHER" id="PTHR43293">
    <property type="entry name" value="ACETATE COA-TRANSFERASE YDIF"/>
    <property type="match status" value="1"/>
</dbReference>
<protein>
    <submittedName>
        <fullName evidence="1">Malonate decarboxylase alpha subunit</fullName>
    </submittedName>
</protein>
<reference evidence="1 2" key="1">
    <citation type="submission" date="2016-10" db="EMBL/GenBank/DDBJ databases">
        <authorList>
            <person name="de Groot N.N."/>
        </authorList>
    </citation>
    <scope>NUCLEOTIDE SEQUENCE [LARGE SCALE GENOMIC DNA]</scope>
    <source>
        <strain evidence="1 2">JCM 21544</strain>
    </source>
</reference>
<dbReference type="GO" id="GO:0016740">
    <property type="term" value="F:transferase activity"/>
    <property type="evidence" value="ECO:0007669"/>
    <property type="project" value="InterPro"/>
</dbReference>
<proteinExistence type="predicted"/>